<dbReference type="AlphaFoldDB" id="A0A927LZ33"/>
<feature type="compositionally biased region" description="Basic and acidic residues" evidence="1">
    <location>
        <begin position="188"/>
        <end position="208"/>
    </location>
</feature>
<feature type="compositionally biased region" description="Low complexity" evidence="1">
    <location>
        <begin position="72"/>
        <end position="84"/>
    </location>
</feature>
<accession>A0A927LZ33</accession>
<feature type="compositionally biased region" description="Basic and acidic residues" evidence="1">
    <location>
        <begin position="98"/>
        <end position="134"/>
    </location>
</feature>
<feature type="compositionally biased region" description="Polar residues" evidence="1">
    <location>
        <begin position="160"/>
        <end position="181"/>
    </location>
</feature>
<keyword evidence="4" id="KW-1185">Reference proteome</keyword>
<proteinExistence type="predicted"/>
<dbReference type="EMBL" id="JADBEB010000001">
    <property type="protein sequence ID" value="MBE1485034.1"/>
    <property type="molecule type" value="Genomic_DNA"/>
</dbReference>
<keyword evidence="2" id="KW-0472">Membrane</keyword>
<organism evidence="3 4">
    <name type="scientific">Plantactinospora soyae</name>
    <dbReference type="NCBI Taxonomy" id="1544732"/>
    <lineage>
        <taxon>Bacteria</taxon>
        <taxon>Bacillati</taxon>
        <taxon>Actinomycetota</taxon>
        <taxon>Actinomycetes</taxon>
        <taxon>Micromonosporales</taxon>
        <taxon>Micromonosporaceae</taxon>
        <taxon>Plantactinospora</taxon>
    </lineage>
</organism>
<feature type="transmembrane region" description="Helical" evidence="2">
    <location>
        <begin position="32"/>
        <end position="57"/>
    </location>
</feature>
<name>A0A927LZ33_9ACTN</name>
<reference evidence="3" key="1">
    <citation type="submission" date="2020-10" db="EMBL/GenBank/DDBJ databases">
        <title>Sequencing the genomes of 1000 actinobacteria strains.</title>
        <authorList>
            <person name="Klenk H.-P."/>
        </authorList>
    </citation>
    <scope>NUCLEOTIDE SEQUENCE</scope>
    <source>
        <strain evidence="3">DSM 46832</strain>
    </source>
</reference>
<dbReference type="Proteomes" id="UP000649753">
    <property type="component" value="Unassembled WGS sequence"/>
</dbReference>
<evidence type="ECO:0000256" key="2">
    <source>
        <dbReference type="SAM" id="Phobius"/>
    </source>
</evidence>
<evidence type="ECO:0000313" key="3">
    <source>
        <dbReference type="EMBL" id="MBE1485034.1"/>
    </source>
</evidence>
<gene>
    <name evidence="3" type="ORF">H4W31_000672</name>
</gene>
<dbReference type="RefSeq" id="WP_192765305.1">
    <property type="nucleotide sequence ID" value="NZ_JADBEB010000001.1"/>
</dbReference>
<feature type="transmembrane region" description="Helical" evidence="2">
    <location>
        <begin position="7"/>
        <end position="26"/>
    </location>
</feature>
<protein>
    <submittedName>
        <fullName evidence="3">Uncharacterized protein</fullName>
    </submittedName>
</protein>
<evidence type="ECO:0000256" key="1">
    <source>
        <dbReference type="SAM" id="MobiDB-lite"/>
    </source>
</evidence>
<comment type="caution">
    <text evidence="3">The sequence shown here is derived from an EMBL/GenBank/DDBJ whole genome shotgun (WGS) entry which is preliminary data.</text>
</comment>
<keyword evidence="2" id="KW-1133">Transmembrane helix</keyword>
<feature type="region of interest" description="Disordered" evidence="1">
    <location>
        <begin position="62"/>
        <end position="208"/>
    </location>
</feature>
<sequence>MKAHRTDGVSLTFALIFLGVAAWWLFAQLTQLALPAVGWLLASALIVVGGLGLMGALRSSRSARRQTAQPGTTSTTDSSAPSTTLVADAVGTGSADAPTREFDRPTADEPTARLFDRPLDPFDRPTTDLFDRPTPEPLDYGSDRDETSRAAETSGRDDTGTTPSAQTWNRDDTGTTPSAQTFDPDETGPIRDRTYHPGDPDRGDERRP</sequence>
<evidence type="ECO:0000313" key="4">
    <source>
        <dbReference type="Proteomes" id="UP000649753"/>
    </source>
</evidence>
<keyword evidence="2" id="KW-0812">Transmembrane</keyword>
<feature type="compositionally biased region" description="Basic and acidic residues" evidence="1">
    <location>
        <begin position="141"/>
        <end position="159"/>
    </location>
</feature>